<dbReference type="Gene3D" id="2.30.110.10">
    <property type="entry name" value="Electron Transport, Fmn-binding Protein, Chain A"/>
    <property type="match status" value="1"/>
</dbReference>
<dbReference type="EMBL" id="BONY01000088">
    <property type="protein sequence ID" value="GIH10229.1"/>
    <property type="molecule type" value="Genomic_DNA"/>
</dbReference>
<accession>A0A8J3QFV8</accession>
<evidence type="ECO:0000313" key="3">
    <source>
        <dbReference type="EMBL" id="GIH10229.1"/>
    </source>
</evidence>
<evidence type="ECO:0000313" key="4">
    <source>
        <dbReference type="Proteomes" id="UP000612899"/>
    </source>
</evidence>
<keyword evidence="1" id="KW-0560">Oxidoreductase</keyword>
<reference evidence="3" key="1">
    <citation type="submission" date="2021-01" db="EMBL/GenBank/DDBJ databases">
        <title>Whole genome shotgun sequence of Rhizocola hellebori NBRC 109834.</title>
        <authorList>
            <person name="Komaki H."/>
            <person name="Tamura T."/>
        </authorList>
    </citation>
    <scope>NUCLEOTIDE SEQUENCE</scope>
    <source>
        <strain evidence="3">NBRC 109834</strain>
    </source>
</reference>
<dbReference type="RefSeq" id="WP_373320780.1">
    <property type="nucleotide sequence ID" value="NZ_BONY01000088.1"/>
</dbReference>
<dbReference type="GO" id="GO:0042602">
    <property type="term" value="F:riboflavin reductase (NADPH) activity"/>
    <property type="evidence" value="ECO:0007669"/>
    <property type="project" value="TreeGrafter"/>
</dbReference>
<sequence length="171" mass="18195">MTEHNGLTAVADPRLGIDPHRFRSALRRHATTVTVVTAAGPPPAGFTATSFTSVSLHPQLVAFSLDRASSSWPVVERAGHVAIHLLRAGQQGTARTFATSGIDRFAVHGRWRLGPYGLPLLENPLALLTCSVVQRVVAGDHVLVLCRPVAAEHGDGEPLLYHMGGYAAVAR</sequence>
<evidence type="ECO:0000259" key="2">
    <source>
        <dbReference type="SMART" id="SM00903"/>
    </source>
</evidence>
<gene>
    <name evidence="3" type="ORF">Rhe02_82960</name>
</gene>
<dbReference type="GO" id="GO:0006208">
    <property type="term" value="P:pyrimidine nucleobase catabolic process"/>
    <property type="evidence" value="ECO:0007669"/>
    <property type="project" value="TreeGrafter"/>
</dbReference>
<dbReference type="InterPro" id="IPR050268">
    <property type="entry name" value="NADH-dep_flavin_reductase"/>
</dbReference>
<proteinExistence type="predicted"/>
<dbReference type="AlphaFoldDB" id="A0A8J3QFV8"/>
<comment type="caution">
    <text evidence="3">The sequence shown here is derived from an EMBL/GenBank/DDBJ whole genome shotgun (WGS) entry which is preliminary data.</text>
</comment>
<dbReference type="SUPFAM" id="SSF50475">
    <property type="entry name" value="FMN-binding split barrel"/>
    <property type="match status" value="1"/>
</dbReference>
<dbReference type="SMART" id="SM00903">
    <property type="entry name" value="Flavin_Reduct"/>
    <property type="match status" value="1"/>
</dbReference>
<dbReference type="InterPro" id="IPR012349">
    <property type="entry name" value="Split_barrel_FMN-bd"/>
</dbReference>
<dbReference type="PANTHER" id="PTHR30466:SF1">
    <property type="entry name" value="FMN REDUCTASE (NADH) RUTF"/>
    <property type="match status" value="1"/>
</dbReference>
<name>A0A8J3QFV8_9ACTN</name>
<feature type="domain" description="Flavin reductase like" evidence="2">
    <location>
        <begin position="26"/>
        <end position="168"/>
    </location>
</feature>
<keyword evidence="4" id="KW-1185">Reference proteome</keyword>
<organism evidence="3 4">
    <name type="scientific">Rhizocola hellebori</name>
    <dbReference type="NCBI Taxonomy" id="1392758"/>
    <lineage>
        <taxon>Bacteria</taxon>
        <taxon>Bacillati</taxon>
        <taxon>Actinomycetota</taxon>
        <taxon>Actinomycetes</taxon>
        <taxon>Micromonosporales</taxon>
        <taxon>Micromonosporaceae</taxon>
        <taxon>Rhizocola</taxon>
    </lineage>
</organism>
<dbReference type="Proteomes" id="UP000612899">
    <property type="component" value="Unassembled WGS sequence"/>
</dbReference>
<evidence type="ECO:0000256" key="1">
    <source>
        <dbReference type="ARBA" id="ARBA00023002"/>
    </source>
</evidence>
<dbReference type="InterPro" id="IPR002563">
    <property type="entry name" value="Flavin_Rdtase-like_dom"/>
</dbReference>
<protein>
    <submittedName>
        <fullName evidence="3">Flavin-dependent reductase</fullName>
    </submittedName>
</protein>
<dbReference type="GO" id="GO:0010181">
    <property type="term" value="F:FMN binding"/>
    <property type="evidence" value="ECO:0007669"/>
    <property type="project" value="InterPro"/>
</dbReference>
<dbReference type="Pfam" id="PF01613">
    <property type="entry name" value="Flavin_Reduct"/>
    <property type="match status" value="1"/>
</dbReference>
<dbReference type="PANTHER" id="PTHR30466">
    <property type="entry name" value="FLAVIN REDUCTASE"/>
    <property type="match status" value="1"/>
</dbReference>